<evidence type="ECO:0000313" key="6">
    <source>
        <dbReference type="EMBL" id="CAD8082300.1"/>
    </source>
</evidence>
<feature type="region of interest" description="Disordered" evidence="5">
    <location>
        <begin position="1"/>
        <end position="27"/>
    </location>
</feature>
<dbReference type="GO" id="GO:0006900">
    <property type="term" value="P:vesicle budding from membrane"/>
    <property type="evidence" value="ECO:0007669"/>
    <property type="project" value="TreeGrafter"/>
</dbReference>
<sequence>MNRLFGTSKQEPPKQQPPPPQNPQQPKVIDLTEQQKRSEAKVKELTEQIQELDKQISEQYYKAKNSKGVQQTTAKSRAVMLLKRKKMLEQQLGQMLNNQMTLDQVAFTKENIQNTLEMAQAMQQVVAVQKEAFKEIDMDKLDDIMDDMEDMKFETDYMNEMMNRNYGCDIDESELDREMAEIESDMNYNAFQPQQQQQQASYQSLMGQKQVFNPQIN</sequence>
<gene>
    <name evidence="6" type="ORF">PPRIM_AZ9-3.1.T0670185</name>
</gene>
<dbReference type="GO" id="GO:0005771">
    <property type="term" value="C:multivesicular body"/>
    <property type="evidence" value="ECO:0007669"/>
    <property type="project" value="TreeGrafter"/>
</dbReference>
<proteinExistence type="inferred from homology"/>
<feature type="compositionally biased region" description="Pro residues" evidence="5">
    <location>
        <begin position="14"/>
        <end position="23"/>
    </location>
</feature>
<dbReference type="Pfam" id="PF03357">
    <property type="entry name" value="Snf7"/>
    <property type="match status" value="1"/>
</dbReference>
<evidence type="ECO:0000256" key="2">
    <source>
        <dbReference type="ARBA" id="ARBA00006190"/>
    </source>
</evidence>
<dbReference type="OMA" id="GVKQMQK"/>
<dbReference type="GO" id="GO:0032511">
    <property type="term" value="P:late endosome to vacuole transport via multivesicular body sorting pathway"/>
    <property type="evidence" value="ECO:0007669"/>
    <property type="project" value="TreeGrafter"/>
</dbReference>
<dbReference type="AlphaFoldDB" id="A0A8S1MQ31"/>
<dbReference type="Proteomes" id="UP000688137">
    <property type="component" value="Unassembled WGS sequence"/>
</dbReference>
<organism evidence="6 7">
    <name type="scientific">Paramecium primaurelia</name>
    <dbReference type="NCBI Taxonomy" id="5886"/>
    <lineage>
        <taxon>Eukaryota</taxon>
        <taxon>Sar</taxon>
        <taxon>Alveolata</taxon>
        <taxon>Ciliophora</taxon>
        <taxon>Intramacronucleata</taxon>
        <taxon>Oligohymenophorea</taxon>
        <taxon>Peniculida</taxon>
        <taxon>Parameciidae</taxon>
        <taxon>Paramecium</taxon>
    </lineage>
</organism>
<dbReference type="GO" id="GO:0000815">
    <property type="term" value="C:ESCRT III complex"/>
    <property type="evidence" value="ECO:0007669"/>
    <property type="project" value="TreeGrafter"/>
</dbReference>
<comment type="similarity">
    <text evidence="2">Belongs to the SNF7 family.</text>
</comment>
<name>A0A8S1MQ31_PARPR</name>
<comment type="subcellular location">
    <subcellularLocation>
        <location evidence="1">Endosome</location>
    </subcellularLocation>
</comment>
<evidence type="ECO:0000313" key="7">
    <source>
        <dbReference type="Proteomes" id="UP000688137"/>
    </source>
</evidence>
<evidence type="ECO:0000256" key="4">
    <source>
        <dbReference type="SAM" id="Coils"/>
    </source>
</evidence>
<feature type="coiled-coil region" evidence="4">
    <location>
        <begin position="28"/>
        <end position="62"/>
    </location>
</feature>
<keyword evidence="4" id="KW-0175">Coiled coil</keyword>
<comment type="caution">
    <text evidence="6">The sequence shown here is derived from an EMBL/GenBank/DDBJ whole genome shotgun (WGS) entry which is preliminary data.</text>
</comment>
<dbReference type="PANTHER" id="PTHR22761">
    <property type="entry name" value="CHARGED MULTIVESICULAR BODY PROTEIN"/>
    <property type="match status" value="1"/>
</dbReference>
<dbReference type="PANTHER" id="PTHR22761:SF10">
    <property type="entry name" value="GH13992P"/>
    <property type="match status" value="1"/>
</dbReference>
<protein>
    <recommendedName>
        <fullName evidence="8">SNF7 family protein</fullName>
    </recommendedName>
</protein>
<dbReference type="GO" id="GO:0009898">
    <property type="term" value="C:cytoplasmic side of plasma membrane"/>
    <property type="evidence" value="ECO:0007669"/>
    <property type="project" value="TreeGrafter"/>
</dbReference>
<keyword evidence="3" id="KW-0967">Endosome</keyword>
<evidence type="ECO:0000256" key="1">
    <source>
        <dbReference type="ARBA" id="ARBA00004177"/>
    </source>
</evidence>
<dbReference type="InterPro" id="IPR005024">
    <property type="entry name" value="Snf7_fam"/>
</dbReference>
<evidence type="ECO:0008006" key="8">
    <source>
        <dbReference type="Google" id="ProtNLM"/>
    </source>
</evidence>
<accession>A0A8S1MQ31</accession>
<evidence type="ECO:0000256" key="3">
    <source>
        <dbReference type="ARBA" id="ARBA00022753"/>
    </source>
</evidence>
<keyword evidence="7" id="KW-1185">Reference proteome</keyword>
<evidence type="ECO:0000256" key="5">
    <source>
        <dbReference type="SAM" id="MobiDB-lite"/>
    </source>
</evidence>
<reference evidence="6" key="1">
    <citation type="submission" date="2021-01" db="EMBL/GenBank/DDBJ databases">
        <authorList>
            <consortium name="Genoscope - CEA"/>
            <person name="William W."/>
        </authorList>
    </citation>
    <scope>NUCLEOTIDE SEQUENCE</scope>
</reference>
<dbReference type="EMBL" id="CAJJDM010000070">
    <property type="protein sequence ID" value="CAD8082300.1"/>
    <property type="molecule type" value="Genomic_DNA"/>
</dbReference>